<dbReference type="HAMAP" id="MF_00111">
    <property type="entry name" value="MurA"/>
    <property type="match status" value="1"/>
</dbReference>
<keyword evidence="3 12" id="KW-0963">Cytoplasm</keyword>
<keyword evidence="8 12" id="KW-0131">Cell cycle</keyword>
<feature type="domain" description="Enolpyruvate transferase" evidence="13">
    <location>
        <begin position="25"/>
        <end position="424"/>
    </location>
</feature>
<keyword evidence="7 12" id="KW-0573">Peptidoglycan synthesis</keyword>
<keyword evidence="5 12" id="KW-0808">Transferase</keyword>
<evidence type="ECO:0000256" key="1">
    <source>
        <dbReference type="ARBA" id="ARBA00004496"/>
    </source>
</evidence>
<dbReference type="Gene3D" id="3.65.10.10">
    <property type="entry name" value="Enolpyruvate transferase domain"/>
    <property type="match status" value="2"/>
</dbReference>
<evidence type="ECO:0000259" key="13">
    <source>
        <dbReference type="Pfam" id="PF00275"/>
    </source>
</evidence>
<keyword evidence="6 12" id="KW-0133">Cell shape</keyword>
<keyword evidence="9 12" id="KW-0961">Cell wall biogenesis/degradation</keyword>
<dbReference type="UniPathway" id="UPA00219"/>
<sequence>MDKASYSMTEVGATSSISQNKIIIQGGEPLKGEVVISPSKNAVLPILAACLLQHEGQTVIPIAPNLTDVQTMISVIEHLGLRVKSKPPSLLIENAGIQGNEPPYKLVRKMRASILVLAPLLARQGRAIIALPGGCAIGTRPIDLHLKGLSAMGADLQTREGKIEAKCSELTGAKIYLDFPSVGATETLMMAGVLARGVTMIENAALEPEIVNLAQFLNAMGGKVQGAGTNVIRIEGVRYLRGTVQPIIPDRIEAGTYMVATAITGGEAVLRNIEPDHLQSIIFKLRETGTEVECESSKLYVKAPETLRPIQLRTMPYPGFPTDMQPQFTALLTKAQGTSLIVETIFENRFLHVNELLRMGARIQVEGRTAVVQGLSRLWGARVRATDLRAGAALVIAALAACGKTEITGSDHIDRGYENMVAKLSAMGASVTRR</sequence>
<feature type="active site" description="Proton donor" evidence="12">
    <location>
        <position position="135"/>
    </location>
</feature>
<dbReference type="NCBIfam" id="TIGR01072">
    <property type="entry name" value="murA"/>
    <property type="match status" value="1"/>
</dbReference>
<evidence type="ECO:0000256" key="4">
    <source>
        <dbReference type="ARBA" id="ARBA00022618"/>
    </source>
</evidence>
<dbReference type="GO" id="GO:0008760">
    <property type="term" value="F:UDP-N-acetylglucosamine 1-carboxyvinyltransferase activity"/>
    <property type="evidence" value="ECO:0007669"/>
    <property type="project" value="UniProtKB-UniRule"/>
</dbReference>
<dbReference type="InterPro" id="IPR013792">
    <property type="entry name" value="RNA3'P_cycl/enolpyr_Trfase_a/b"/>
</dbReference>
<dbReference type="CDD" id="cd01555">
    <property type="entry name" value="UdpNAET"/>
    <property type="match status" value="1"/>
</dbReference>
<evidence type="ECO:0000256" key="11">
    <source>
        <dbReference type="ARBA" id="ARBA00047527"/>
    </source>
</evidence>
<dbReference type="PANTHER" id="PTHR43783:SF1">
    <property type="entry name" value="UDP-N-ACETYLGLUCOSAMINE 1-CARBOXYVINYLTRANSFERASE"/>
    <property type="match status" value="1"/>
</dbReference>
<keyword evidence="15" id="KW-1185">Reference proteome</keyword>
<dbReference type="GO" id="GO:0019277">
    <property type="term" value="P:UDP-N-acetylgalactosamine biosynthetic process"/>
    <property type="evidence" value="ECO:0007669"/>
    <property type="project" value="InterPro"/>
</dbReference>
<name>D7CJR4_SYNLT</name>
<evidence type="ECO:0000256" key="5">
    <source>
        <dbReference type="ARBA" id="ARBA00022679"/>
    </source>
</evidence>
<evidence type="ECO:0000313" key="15">
    <source>
        <dbReference type="Proteomes" id="UP000000378"/>
    </source>
</evidence>
<keyword evidence="12" id="KW-0670">Pyruvate</keyword>
<feature type="modified residue" description="2-(S-cysteinyl)pyruvic acid O-phosphothioketal" evidence="12">
    <location>
        <position position="135"/>
    </location>
</feature>
<dbReference type="Proteomes" id="UP000000378">
    <property type="component" value="Chromosome"/>
</dbReference>
<dbReference type="GO" id="GO:0071555">
    <property type="term" value="P:cell wall organization"/>
    <property type="evidence" value="ECO:0007669"/>
    <property type="project" value="UniProtKB-KW"/>
</dbReference>
<feature type="binding site" evidence="12">
    <location>
        <position position="111"/>
    </location>
    <ligand>
        <name>UDP-N-acetyl-alpha-D-glucosamine</name>
        <dbReference type="ChEBI" id="CHEBI:57705"/>
    </ligand>
</feature>
<reference evidence="14 15" key="2">
    <citation type="journal article" date="2010" name="Stand. Genomic Sci.">
        <title>Complete genome sequence of Syntrophothermus lipocalidus type strain (TGB-C1).</title>
        <authorList>
            <person name="Djao O.D."/>
            <person name="Zhang X."/>
            <person name="Lucas S."/>
            <person name="Lapidus A."/>
            <person name="Del Rio T.G."/>
            <person name="Nolan M."/>
            <person name="Tice H."/>
            <person name="Cheng J.F."/>
            <person name="Han C."/>
            <person name="Tapia R."/>
            <person name="Goodwin L."/>
            <person name="Pitluck S."/>
            <person name="Liolios K."/>
            <person name="Ivanova N."/>
            <person name="Mavromatis K."/>
            <person name="Mikhailova N."/>
            <person name="Ovchinnikova G."/>
            <person name="Pati A."/>
            <person name="Brambilla E."/>
            <person name="Chen A."/>
            <person name="Palaniappan K."/>
            <person name="Land M."/>
            <person name="Hauser L."/>
            <person name="Chang Y.J."/>
            <person name="Jeffries C.D."/>
            <person name="Rohde M."/>
            <person name="Sikorski J."/>
            <person name="Spring S."/>
            <person name="Goker M."/>
            <person name="Detter J.C."/>
            <person name="Woyke T."/>
            <person name="Bristow J."/>
            <person name="Eisen J.A."/>
            <person name="Markowitz V."/>
            <person name="Hugenholtz P."/>
            <person name="Kyrpides N.C."/>
            <person name="Klenk H.P."/>
        </authorList>
    </citation>
    <scope>NUCLEOTIDE SEQUENCE [LARGE SCALE GENOMIC DNA]</scope>
    <source>
        <strain evidence="15">DSM 12680 / TGB-C1</strain>
    </source>
</reference>
<dbReference type="KEGG" id="slp:Slip_2278"/>
<dbReference type="NCBIfam" id="NF006873">
    <property type="entry name" value="PRK09369.1"/>
    <property type="match status" value="1"/>
</dbReference>
<evidence type="ECO:0000256" key="7">
    <source>
        <dbReference type="ARBA" id="ARBA00022984"/>
    </source>
</evidence>
<dbReference type="InterPro" id="IPR050068">
    <property type="entry name" value="MurA_subfamily"/>
</dbReference>
<feature type="binding site" evidence="12">
    <location>
        <position position="323"/>
    </location>
    <ligand>
        <name>UDP-N-acetyl-alpha-D-glucosamine</name>
        <dbReference type="ChEBI" id="CHEBI:57705"/>
    </ligand>
</feature>
<feature type="binding site" evidence="12">
    <location>
        <begin position="40"/>
        <end position="41"/>
    </location>
    <ligand>
        <name>phosphoenolpyruvate</name>
        <dbReference type="ChEBI" id="CHEBI:58702"/>
    </ligand>
</feature>
<proteinExistence type="inferred from homology"/>
<comment type="catalytic activity">
    <reaction evidence="11 12">
        <text>phosphoenolpyruvate + UDP-N-acetyl-alpha-D-glucosamine = UDP-N-acetyl-3-O-(1-carboxyvinyl)-alpha-D-glucosamine + phosphate</text>
        <dbReference type="Rhea" id="RHEA:18681"/>
        <dbReference type="ChEBI" id="CHEBI:43474"/>
        <dbReference type="ChEBI" id="CHEBI:57705"/>
        <dbReference type="ChEBI" id="CHEBI:58702"/>
        <dbReference type="ChEBI" id="CHEBI:68483"/>
        <dbReference type="EC" id="2.5.1.7"/>
    </reaction>
</comment>
<dbReference type="EC" id="2.5.1.7" evidence="12"/>
<keyword evidence="4 12" id="KW-0132">Cell division</keyword>
<feature type="binding site" evidence="12">
    <location>
        <position position="345"/>
    </location>
    <ligand>
        <name>UDP-N-acetyl-alpha-D-glucosamine</name>
        <dbReference type="ChEBI" id="CHEBI:57705"/>
    </ligand>
</feature>
<dbReference type="STRING" id="643648.Slip_2278"/>
<dbReference type="InterPro" id="IPR005750">
    <property type="entry name" value="UDP_GlcNAc_COvinyl_MurA"/>
</dbReference>
<dbReference type="PANTHER" id="PTHR43783">
    <property type="entry name" value="UDP-N-ACETYLGLUCOSAMINE 1-CARBOXYVINYLTRANSFERASE"/>
    <property type="match status" value="1"/>
</dbReference>
<comment type="subcellular location">
    <subcellularLocation>
        <location evidence="1 12">Cytoplasm</location>
    </subcellularLocation>
</comment>
<dbReference type="GO" id="GO:0051301">
    <property type="term" value="P:cell division"/>
    <property type="evidence" value="ECO:0007669"/>
    <property type="project" value="UniProtKB-KW"/>
</dbReference>
<comment type="pathway">
    <text evidence="2 12">Cell wall biogenesis; peptidoglycan biosynthesis.</text>
</comment>
<evidence type="ECO:0000256" key="12">
    <source>
        <dbReference type="HAMAP-Rule" id="MF_00111"/>
    </source>
</evidence>
<dbReference type="AlphaFoldDB" id="D7CJR4"/>
<comment type="caution">
    <text evidence="12">Lacks conserved residue(s) required for the propagation of feature annotation.</text>
</comment>
<dbReference type="Pfam" id="PF00275">
    <property type="entry name" value="EPSP_synthase"/>
    <property type="match status" value="1"/>
</dbReference>
<dbReference type="SUPFAM" id="SSF55205">
    <property type="entry name" value="EPT/RTPC-like"/>
    <property type="match status" value="1"/>
</dbReference>
<reference evidence="15" key="1">
    <citation type="journal article" date="2010" name="Stand. Genomic Sci.">
        <title>Complete genome sequence of Syntrophothermus lipocalidus type strain (TGB-C1T).</title>
        <authorList>
            <consortium name="US DOE Joint Genome Institute (JGI-PGF)"/>
            <person name="Djao O."/>
            <person name="Zhang X."/>
            <person name="Lucas S."/>
            <person name="Lapidus A."/>
            <person name="Glavina Del Rio T."/>
            <person name="Nolan M."/>
            <person name="Tice H."/>
            <person name="Cheng J."/>
            <person name="Han C."/>
            <person name="Tapia R."/>
            <person name="Goodwin L."/>
            <person name="Pitluck S."/>
            <person name="Liolios K."/>
            <person name="Ivanova N."/>
            <person name="Mavromatis K."/>
            <person name="Mikhailova N."/>
            <person name="Ovchinnikova G."/>
            <person name="Pati A."/>
            <person name="Brambilla E."/>
            <person name="Chen A."/>
            <person name="Palaniappan K."/>
            <person name="Land M."/>
            <person name="Hauser L."/>
            <person name="Chang Y."/>
            <person name="Jeffries C."/>
            <person name="Rohde M."/>
            <person name="Sikorski J."/>
            <person name="Spring S."/>
            <person name="Goker M."/>
            <person name="Detter J."/>
            <person name="Woyke T."/>
            <person name="Bristow J."/>
            <person name="Eisen J."/>
            <person name="Markowitz V."/>
            <person name="Hugenholtz P."/>
            <person name="Kyrpides N."/>
            <person name="Klenk H."/>
        </authorList>
    </citation>
    <scope>NUCLEOTIDE SEQUENCE [LARGE SCALE GENOMIC DNA]</scope>
    <source>
        <strain evidence="15">DSM 12680 / TGB-C1</strain>
    </source>
</reference>
<dbReference type="EMBL" id="CP002048">
    <property type="protein sequence ID" value="ADI03019.1"/>
    <property type="molecule type" value="Genomic_DNA"/>
</dbReference>
<dbReference type="GO" id="GO:0005737">
    <property type="term" value="C:cytoplasm"/>
    <property type="evidence" value="ECO:0007669"/>
    <property type="project" value="UniProtKB-SubCell"/>
</dbReference>
<evidence type="ECO:0000256" key="10">
    <source>
        <dbReference type="ARBA" id="ARBA00038367"/>
    </source>
</evidence>
<dbReference type="GO" id="GO:0009252">
    <property type="term" value="P:peptidoglycan biosynthetic process"/>
    <property type="evidence" value="ECO:0007669"/>
    <property type="project" value="UniProtKB-UniRule"/>
</dbReference>
<evidence type="ECO:0000256" key="8">
    <source>
        <dbReference type="ARBA" id="ARBA00023306"/>
    </source>
</evidence>
<dbReference type="HOGENOM" id="CLU_027387_0_0_9"/>
<dbReference type="eggNOG" id="COG0766">
    <property type="taxonomic scope" value="Bacteria"/>
</dbReference>
<dbReference type="InterPro" id="IPR001986">
    <property type="entry name" value="Enolpyruvate_Tfrase_dom"/>
</dbReference>
<protein>
    <recommendedName>
        <fullName evidence="12">UDP-N-acetylglucosamine 1-carboxyvinyltransferase</fullName>
        <ecNumber evidence="12">2.5.1.7</ecNumber>
    </recommendedName>
    <alternativeName>
        <fullName evidence="12">Enoylpyruvate transferase</fullName>
    </alternativeName>
    <alternativeName>
        <fullName evidence="12">UDP-N-acetylglucosamine enolpyruvyl transferase</fullName>
        <shortName evidence="12">EPT</shortName>
    </alternativeName>
</protein>
<evidence type="ECO:0000256" key="6">
    <source>
        <dbReference type="ARBA" id="ARBA00022960"/>
    </source>
</evidence>
<evidence type="ECO:0000256" key="3">
    <source>
        <dbReference type="ARBA" id="ARBA00022490"/>
    </source>
</evidence>
<gene>
    <name evidence="12" type="primary">murA</name>
    <name evidence="14" type="ordered locus">Slip_2278</name>
</gene>
<accession>D7CJR4</accession>
<comment type="function">
    <text evidence="12">Cell wall formation. Adds enolpyruvyl to UDP-N-acetylglucosamine.</text>
</comment>
<evidence type="ECO:0000256" key="2">
    <source>
        <dbReference type="ARBA" id="ARBA00004752"/>
    </source>
</evidence>
<organism evidence="14 15">
    <name type="scientific">Syntrophothermus lipocalidus (strain DSM 12680 / TGB-C1)</name>
    <dbReference type="NCBI Taxonomy" id="643648"/>
    <lineage>
        <taxon>Bacteria</taxon>
        <taxon>Bacillati</taxon>
        <taxon>Bacillota</taxon>
        <taxon>Clostridia</taxon>
        <taxon>Eubacteriales</taxon>
        <taxon>Syntrophomonadaceae</taxon>
        <taxon>Syntrophothermus</taxon>
    </lineage>
</organism>
<feature type="binding site" evidence="12">
    <location>
        <begin position="140"/>
        <end position="144"/>
    </location>
    <ligand>
        <name>UDP-N-acetyl-alpha-D-glucosamine</name>
        <dbReference type="ChEBI" id="CHEBI:57705"/>
    </ligand>
</feature>
<comment type="similarity">
    <text evidence="10 12">Belongs to the EPSP synthase family. MurA subfamily.</text>
</comment>
<evidence type="ECO:0000313" key="14">
    <source>
        <dbReference type="EMBL" id="ADI03019.1"/>
    </source>
</evidence>
<evidence type="ECO:0000256" key="9">
    <source>
        <dbReference type="ARBA" id="ARBA00023316"/>
    </source>
</evidence>
<dbReference type="GO" id="GO:0008360">
    <property type="term" value="P:regulation of cell shape"/>
    <property type="evidence" value="ECO:0007669"/>
    <property type="project" value="UniProtKB-KW"/>
</dbReference>
<dbReference type="InterPro" id="IPR036968">
    <property type="entry name" value="Enolpyruvate_Tfrase_sf"/>
</dbReference>